<dbReference type="EMBL" id="JBHFFA010000008">
    <property type="protein sequence ID" value="KAL2608520.1"/>
    <property type="molecule type" value="Genomic_DNA"/>
</dbReference>
<evidence type="ECO:0000313" key="2">
    <source>
        <dbReference type="EMBL" id="KAL2608520.1"/>
    </source>
</evidence>
<reference evidence="2 3" key="1">
    <citation type="submission" date="2024-09" db="EMBL/GenBank/DDBJ databases">
        <title>Chromosome-scale assembly of Riccia fluitans.</title>
        <authorList>
            <person name="Paukszto L."/>
            <person name="Sawicki J."/>
            <person name="Karawczyk K."/>
            <person name="Piernik-Szablinska J."/>
            <person name="Szczecinska M."/>
            <person name="Mazdziarz M."/>
        </authorList>
    </citation>
    <scope>NUCLEOTIDE SEQUENCE [LARGE SCALE GENOMIC DNA]</scope>
    <source>
        <strain evidence="2">Rf_01</strain>
        <tissue evidence="2">Aerial parts of the thallus</tissue>
    </source>
</reference>
<name>A0ABD1XHY1_9MARC</name>
<evidence type="ECO:0000313" key="3">
    <source>
        <dbReference type="Proteomes" id="UP001605036"/>
    </source>
</evidence>
<dbReference type="Proteomes" id="UP001605036">
    <property type="component" value="Unassembled WGS sequence"/>
</dbReference>
<sequence length="166" mass="17808">MDSLSLVPNSQILLVDQSGSEPRHENQMLNTLQMAGLQDPSIQQAGLLDNRIPNPAQGTLQALILQDGRTHHWPALSQGHLTTVQVDLPVPGSEDAMQLCPMGPGGSSFPQGMRQAGVALLTREYPMRIVGSPEAVRQESYQRRDVTTSAGLAPIPTNLPSLQTGV</sequence>
<feature type="compositionally biased region" description="Basic and acidic residues" evidence="1">
    <location>
        <begin position="136"/>
        <end position="146"/>
    </location>
</feature>
<keyword evidence="3" id="KW-1185">Reference proteome</keyword>
<dbReference type="AlphaFoldDB" id="A0ABD1XHY1"/>
<comment type="caution">
    <text evidence="2">The sequence shown here is derived from an EMBL/GenBank/DDBJ whole genome shotgun (WGS) entry which is preliminary data.</text>
</comment>
<feature type="region of interest" description="Disordered" evidence="1">
    <location>
        <begin position="135"/>
        <end position="166"/>
    </location>
</feature>
<proteinExistence type="predicted"/>
<evidence type="ECO:0000256" key="1">
    <source>
        <dbReference type="SAM" id="MobiDB-lite"/>
    </source>
</evidence>
<gene>
    <name evidence="2" type="ORF">R1flu_027093</name>
</gene>
<protein>
    <submittedName>
        <fullName evidence="2">Uncharacterized protein</fullName>
    </submittedName>
</protein>
<accession>A0ABD1XHY1</accession>
<organism evidence="2 3">
    <name type="scientific">Riccia fluitans</name>
    <dbReference type="NCBI Taxonomy" id="41844"/>
    <lineage>
        <taxon>Eukaryota</taxon>
        <taxon>Viridiplantae</taxon>
        <taxon>Streptophyta</taxon>
        <taxon>Embryophyta</taxon>
        <taxon>Marchantiophyta</taxon>
        <taxon>Marchantiopsida</taxon>
        <taxon>Marchantiidae</taxon>
        <taxon>Marchantiales</taxon>
        <taxon>Ricciaceae</taxon>
        <taxon>Riccia</taxon>
    </lineage>
</organism>